<name>A0A9E6XVL4_9ACTN</name>
<protein>
    <recommendedName>
        <fullName evidence="3">DUF4242 domain-containing protein</fullName>
    </recommendedName>
</protein>
<gene>
    <name evidence="1" type="ORF">DSM104329_01594</name>
</gene>
<keyword evidence="2" id="KW-1185">Reference proteome</keyword>
<organism evidence="1 2">
    <name type="scientific">Capillimicrobium parvum</name>
    <dbReference type="NCBI Taxonomy" id="2884022"/>
    <lineage>
        <taxon>Bacteria</taxon>
        <taxon>Bacillati</taxon>
        <taxon>Actinomycetota</taxon>
        <taxon>Thermoleophilia</taxon>
        <taxon>Solirubrobacterales</taxon>
        <taxon>Capillimicrobiaceae</taxon>
        <taxon>Capillimicrobium</taxon>
    </lineage>
</organism>
<dbReference type="InterPro" id="IPR042557">
    <property type="entry name" value="SCO4226"/>
</dbReference>
<dbReference type="RefSeq" id="WP_259314870.1">
    <property type="nucleotide sequence ID" value="NZ_CP087164.1"/>
</dbReference>
<evidence type="ECO:0000313" key="2">
    <source>
        <dbReference type="Proteomes" id="UP001162834"/>
    </source>
</evidence>
<dbReference type="Pfam" id="PF14026">
    <property type="entry name" value="SCO4226-like"/>
    <property type="match status" value="1"/>
</dbReference>
<sequence>MQLYAIRRRNAWKTPAELQATAERSAREGDKTPDQVRWIRSYVVNEDDGTLGTVCIYEAASPEAIRDHAARTDMPADEITPVADTVVVRPDPETAGTAAS</sequence>
<proteinExistence type="predicted"/>
<dbReference type="Gene3D" id="3.30.70.3090">
    <property type="entry name" value="ORF SCO4226, nickel-binding ferredoxin-like monomer"/>
    <property type="match status" value="1"/>
</dbReference>
<dbReference type="Proteomes" id="UP001162834">
    <property type="component" value="Chromosome"/>
</dbReference>
<accession>A0A9E6XVL4</accession>
<dbReference type="KEGG" id="sbae:DSM104329_01594"/>
<dbReference type="EMBL" id="CP087164">
    <property type="protein sequence ID" value="UGS35209.1"/>
    <property type="molecule type" value="Genomic_DNA"/>
</dbReference>
<evidence type="ECO:0000313" key="1">
    <source>
        <dbReference type="EMBL" id="UGS35209.1"/>
    </source>
</evidence>
<dbReference type="AlphaFoldDB" id="A0A9E6XVL4"/>
<dbReference type="InterPro" id="IPR025336">
    <property type="entry name" value="SCO4226-like"/>
</dbReference>
<evidence type="ECO:0008006" key="3">
    <source>
        <dbReference type="Google" id="ProtNLM"/>
    </source>
</evidence>
<reference evidence="1" key="1">
    <citation type="journal article" date="2022" name="Int. J. Syst. Evol. Microbiol.">
        <title>Pseudomonas aegrilactucae sp. nov. and Pseudomonas morbosilactucae sp. nov., pathogens causing bacterial rot of lettuce in Japan.</title>
        <authorList>
            <person name="Sawada H."/>
            <person name="Fujikawa T."/>
            <person name="Satou M."/>
        </authorList>
    </citation>
    <scope>NUCLEOTIDE SEQUENCE</scope>
    <source>
        <strain evidence="1">0166_1</strain>
    </source>
</reference>